<protein>
    <submittedName>
        <fullName evidence="1">Uncharacterized protein</fullName>
    </submittedName>
</protein>
<dbReference type="AlphaFoldDB" id="A0A699SKY8"/>
<dbReference type="EMBL" id="BKCJ011165002">
    <property type="protein sequence ID" value="GFC97255.1"/>
    <property type="molecule type" value="Genomic_DNA"/>
</dbReference>
<sequence>LKIGAVVAGRLRADGAGLLGQPGRGPQLVERAGLAAAVMVGGQRVEVALDVGLPDGGAGIGGGSSGCGGRGLALGVGGKRQRQGGHPSPSFFSLNEHRHRLLSHLWRLRRGSHRAGQSPGPTRPPRPLHHVQPAGAARFFQRKRLLPRGVRAHVSALPVSALRVGAGQQNGGHHAE</sequence>
<evidence type="ECO:0000313" key="1">
    <source>
        <dbReference type="EMBL" id="GFC97255.1"/>
    </source>
</evidence>
<gene>
    <name evidence="1" type="ORF">Tci_869225</name>
</gene>
<proteinExistence type="predicted"/>
<comment type="caution">
    <text evidence="1">The sequence shown here is derived from an EMBL/GenBank/DDBJ whole genome shotgun (WGS) entry which is preliminary data.</text>
</comment>
<name>A0A699SKY8_TANCI</name>
<accession>A0A699SKY8</accession>
<organism evidence="1">
    <name type="scientific">Tanacetum cinerariifolium</name>
    <name type="common">Dalmatian daisy</name>
    <name type="synonym">Chrysanthemum cinerariifolium</name>
    <dbReference type="NCBI Taxonomy" id="118510"/>
    <lineage>
        <taxon>Eukaryota</taxon>
        <taxon>Viridiplantae</taxon>
        <taxon>Streptophyta</taxon>
        <taxon>Embryophyta</taxon>
        <taxon>Tracheophyta</taxon>
        <taxon>Spermatophyta</taxon>
        <taxon>Magnoliopsida</taxon>
        <taxon>eudicotyledons</taxon>
        <taxon>Gunneridae</taxon>
        <taxon>Pentapetalae</taxon>
        <taxon>asterids</taxon>
        <taxon>campanulids</taxon>
        <taxon>Asterales</taxon>
        <taxon>Asteraceae</taxon>
        <taxon>Asteroideae</taxon>
        <taxon>Anthemideae</taxon>
        <taxon>Anthemidinae</taxon>
        <taxon>Tanacetum</taxon>
    </lineage>
</organism>
<feature type="non-terminal residue" evidence="1">
    <location>
        <position position="1"/>
    </location>
</feature>
<reference evidence="1" key="1">
    <citation type="journal article" date="2019" name="Sci. Rep.">
        <title>Draft genome of Tanacetum cinerariifolium, the natural source of mosquito coil.</title>
        <authorList>
            <person name="Yamashiro T."/>
            <person name="Shiraishi A."/>
            <person name="Satake H."/>
            <person name="Nakayama K."/>
        </authorList>
    </citation>
    <scope>NUCLEOTIDE SEQUENCE</scope>
</reference>